<dbReference type="GO" id="GO:0047617">
    <property type="term" value="F:fatty acyl-CoA hydrolase activity"/>
    <property type="evidence" value="ECO:0007669"/>
    <property type="project" value="TreeGrafter"/>
</dbReference>
<evidence type="ECO:0000259" key="5">
    <source>
        <dbReference type="Pfam" id="PF08840"/>
    </source>
</evidence>
<keyword evidence="8" id="KW-1185">Reference proteome</keyword>
<dbReference type="Proteomes" id="UP001208186">
    <property type="component" value="Unassembled WGS sequence"/>
</dbReference>
<dbReference type="InterPro" id="IPR029058">
    <property type="entry name" value="AB_hydrolase_fold"/>
</dbReference>
<gene>
    <name evidence="7" type="ORF">OB914_15645</name>
    <name evidence="6" type="ORF">OB916_14940</name>
</gene>
<dbReference type="PIRSF" id="PIRSF016521">
    <property type="entry name" value="Acyl-CoA_hydro"/>
    <property type="match status" value="1"/>
</dbReference>
<dbReference type="RefSeq" id="WP_315910093.1">
    <property type="nucleotide sequence ID" value="NZ_JAOPKC010000026.1"/>
</dbReference>
<accession>A0AAE3IGS1</accession>
<dbReference type="InterPro" id="IPR014940">
    <property type="entry name" value="BAAT_C"/>
</dbReference>
<evidence type="ECO:0000313" key="7">
    <source>
        <dbReference type="EMBL" id="MCU4728389.1"/>
    </source>
</evidence>
<proteinExistence type="inferred from homology"/>
<organism evidence="7 9">
    <name type="scientific">Halapricum hydrolyticum</name>
    <dbReference type="NCBI Taxonomy" id="2979991"/>
    <lineage>
        <taxon>Archaea</taxon>
        <taxon>Methanobacteriati</taxon>
        <taxon>Methanobacteriota</taxon>
        <taxon>Stenosarchaea group</taxon>
        <taxon>Halobacteria</taxon>
        <taxon>Halobacteriales</taxon>
        <taxon>Haloarculaceae</taxon>
        <taxon>Halapricum</taxon>
    </lineage>
</organism>
<name>A0AAE3IGS1_9EURY</name>
<dbReference type="EMBL" id="JAOPKC010000026">
    <property type="protein sequence ID" value="MCU4719346.1"/>
    <property type="molecule type" value="Genomic_DNA"/>
</dbReference>
<feature type="region of interest" description="Disordered" evidence="3">
    <location>
        <begin position="1"/>
        <end position="25"/>
    </location>
</feature>
<comment type="similarity">
    <text evidence="1">Belongs to the C/M/P thioester hydrolase family.</text>
</comment>
<dbReference type="InterPro" id="IPR016662">
    <property type="entry name" value="Acyl-CoA_thioEstase_long-chain"/>
</dbReference>
<dbReference type="Gene3D" id="3.40.50.1820">
    <property type="entry name" value="alpha/beta hydrolase"/>
    <property type="match status" value="1"/>
</dbReference>
<feature type="active site" description="Charge relay system" evidence="2">
    <location>
        <position position="359"/>
    </location>
</feature>
<evidence type="ECO:0000313" key="9">
    <source>
        <dbReference type="Proteomes" id="UP001209746"/>
    </source>
</evidence>
<sequence length="399" mass="42380">MTDETPPGSTAPQLTIDAPETSPNDEPIAVQITGADPGERVRFEATLVDHDGVEWRSRATFDADGSGIVDLTGQAPVSGTYEGVEPMGWLWSMATDADARGATLDAEPTVEIELRAATDGRRAERTIVRRLYDETVTIRTVDRDDLAGMVFEPPGENPHPGVLLLHGSGGRLPTRAAQLLATHGYAVFAVRYVGDHQAVPAEHRRVPLSYFDDAAAWFRQRSAVAGGQIGVMGGSRGGELALLLGSRFEWVGAVVALAASGVAWDSPSDEPGWVEEGAGVPHLEGKPIPRETVAGGLEDEPVAEAAIPVEKTDGPILLVSGGDDRVWPARRLSEIAVDRLERAGFEHRFAHLHYEDAGHLISVPYAPLTGFEAGGGTPQGTAHAAEGSWPGILRTLGRI</sequence>
<dbReference type="Gene3D" id="2.60.40.2240">
    <property type="entry name" value="Acyl-CoA thioester hydrolase/BAAT N-terminal domain"/>
    <property type="match status" value="1"/>
</dbReference>
<dbReference type="PANTHER" id="PTHR10824">
    <property type="entry name" value="ACYL-COENZYME A THIOESTERASE-RELATED"/>
    <property type="match status" value="1"/>
</dbReference>
<dbReference type="EMBL" id="JAOPKD010000025">
    <property type="protein sequence ID" value="MCU4728389.1"/>
    <property type="molecule type" value="Genomic_DNA"/>
</dbReference>
<feature type="domain" description="BAAT/Acyl-CoA thioester hydrolase C-terminal" evidence="5">
    <location>
        <begin position="206"/>
        <end position="392"/>
    </location>
</feature>
<evidence type="ECO:0000256" key="3">
    <source>
        <dbReference type="SAM" id="MobiDB-lite"/>
    </source>
</evidence>
<feature type="active site" description="Charge relay system" evidence="2">
    <location>
        <position position="235"/>
    </location>
</feature>
<evidence type="ECO:0000256" key="2">
    <source>
        <dbReference type="PIRSR" id="PIRSR016521-1"/>
    </source>
</evidence>
<feature type="active site" description="Charge relay system" evidence="2">
    <location>
        <position position="324"/>
    </location>
</feature>
<dbReference type="AlphaFoldDB" id="A0AAE3IGS1"/>
<feature type="domain" description="Acyl-CoA thioester hydrolase/bile acid-CoA amino acid N-acetyltransferase" evidence="4">
    <location>
        <begin position="25"/>
        <end position="141"/>
    </location>
</feature>
<evidence type="ECO:0000259" key="4">
    <source>
        <dbReference type="Pfam" id="PF04775"/>
    </source>
</evidence>
<dbReference type="Pfam" id="PF08840">
    <property type="entry name" value="BAAT_C"/>
    <property type="match status" value="1"/>
</dbReference>
<dbReference type="InterPro" id="IPR042490">
    <property type="entry name" value="Thio_Ohase/BAAT_N"/>
</dbReference>
<dbReference type="GO" id="GO:0006637">
    <property type="term" value="P:acyl-CoA metabolic process"/>
    <property type="evidence" value="ECO:0007669"/>
    <property type="project" value="InterPro"/>
</dbReference>
<dbReference type="SUPFAM" id="SSF53474">
    <property type="entry name" value="alpha/beta-Hydrolases"/>
    <property type="match status" value="1"/>
</dbReference>
<evidence type="ECO:0000313" key="8">
    <source>
        <dbReference type="Proteomes" id="UP001208186"/>
    </source>
</evidence>
<comment type="caution">
    <text evidence="7">The sequence shown here is derived from an EMBL/GenBank/DDBJ whole genome shotgun (WGS) entry which is preliminary data.</text>
</comment>
<dbReference type="PANTHER" id="PTHR10824:SF4">
    <property type="entry name" value="ACYL-COENZYME A THIOESTERASE 1-LIKE"/>
    <property type="match status" value="1"/>
</dbReference>
<dbReference type="InterPro" id="IPR006862">
    <property type="entry name" value="Thio_Ohase/aa_AcTrfase"/>
</dbReference>
<dbReference type="GO" id="GO:0006631">
    <property type="term" value="P:fatty acid metabolic process"/>
    <property type="evidence" value="ECO:0007669"/>
    <property type="project" value="TreeGrafter"/>
</dbReference>
<dbReference type="Pfam" id="PF04775">
    <property type="entry name" value="Bile_Hydr_Trans"/>
    <property type="match status" value="1"/>
</dbReference>
<protein>
    <submittedName>
        <fullName evidence="7">Acyl-CoA thioesterase/BAAT N-terminal domain-containing protein</fullName>
    </submittedName>
</protein>
<evidence type="ECO:0000313" key="6">
    <source>
        <dbReference type="EMBL" id="MCU4719346.1"/>
    </source>
</evidence>
<reference evidence="7" key="1">
    <citation type="submission" date="2023-02" db="EMBL/GenBank/DDBJ databases">
        <title>Enrichment on poylsaccharides allowed isolation of novel metabolic and taxonomic groups of Haloarchaea.</title>
        <authorList>
            <person name="Sorokin D.Y."/>
            <person name="Elcheninov A.G."/>
            <person name="Khizhniak T.V."/>
            <person name="Kolganova T.V."/>
            <person name="Kublanov I.V."/>
        </authorList>
    </citation>
    <scope>NUCLEOTIDE SEQUENCE</scope>
    <source>
        <strain evidence="6 8">HArc-curdl5-1</strain>
        <strain evidence="7">HArc-curdl7</strain>
    </source>
</reference>
<evidence type="ECO:0000256" key="1">
    <source>
        <dbReference type="ARBA" id="ARBA00006538"/>
    </source>
</evidence>
<dbReference type="Proteomes" id="UP001209746">
    <property type="component" value="Unassembled WGS sequence"/>
</dbReference>